<reference evidence="3" key="1">
    <citation type="submission" date="2016-05" db="EMBL/GenBank/DDBJ databases">
        <title>Comparative genomics of biotechnologically important yeasts.</title>
        <authorList>
            <consortium name="DOE Joint Genome Institute"/>
            <person name="Riley R."/>
            <person name="Haridas S."/>
            <person name="Wolfe K.H."/>
            <person name="Lopes M.R."/>
            <person name="Hittinger C.T."/>
            <person name="Goker M."/>
            <person name="Salamov A."/>
            <person name="Wisecaver J."/>
            <person name="Long T.M."/>
            <person name="Aerts A.L."/>
            <person name="Barry K."/>
            <person name="Choi C."/>
            <person name="Clum A."/>
            <person name="Coughlan A.Y."/>
            <person name="Deshpande S."/>
            <person name="Douglass A.P."/>
            <person name="Hanson S.J."/>
            <person name="Klenk H.-P."/>
            <person name="Labutti K."/>
            <person name="Lapidus A."/>
            <person name="Lindquist E."/>
            <person name="Lipzen A."/>
            <person name="Meier-Kolthoff J.P."/>
            <person name="Ohm R.A."/>
            <person name="Otillar R.P."/>
            <person name="Pangilinan J."/>
            <person name="Peng Y."/>
            <person name="Rokas A."/>
            <person name="Rosa C.A."/>
            <person name="Scheuner C."/>
            <person name="Sibirny A.A."/>
            <person name="Slot J.C."/>
            <person name="Stielow J.B."/>
            <person name="Sun H."/>
            <person name="Kurtzman C.P."/>
            <person name="Blackwell M."/>
            <person name="Grigoriev I.V."/>
            <person name="Jeffries T.W."/>
        </authorList>
    </citation>
    <scope>NUCLEOTIDE SEQUENCE [LARGE SCALE GENOMIC DNA]</scope>
    <source>
        <strain evidence="3">NRRL Y-12698</strain>
    </source>
</reference>
<dbReference type="Proteomes" id="UP000094336">
    <property type="component" value="Unassembled WGS sequence"/>
</dbReference>
<dbReference type="GeneID" id="30146824"/>
<gene>
    <name evidence="2" type="ORF">BABINDRAFT_161719</name>
</gene>
<evidence type="ECO:0000313" key="3">
    <source>
        <dbReference type="Proteomes" id="UP000094336"/>
    </source>
</evidence>
<organism evidence="2 3">
    <name type="scientific">Babjeviella inositovora NRRL Y-12698</name>
    <dbReference type="NCBI Taxonomy" id="984486"/>
    <lineage>
        <taxon>Eukaryota</taxon>
        <taxon>Fungi</taxon>
        <taxon>Dikarya</taxon>
        <taxon>Ascomycota</taxon>
        <taxon>Saccharomycotina</taxon>
        <taxon>Pichiomycetes</taxon>
        <taxon>Serinales incertae sedis</taxon>
        <taxon>Babjeviella</taxon>
    </lineage>
</organism>
<name>A0A1E3QNM0_9ASCO</name>
<feature type="compositionally biased region" description="Polar residues" evidence="1">
    <location>
        <begin position="1"/>
        <end position="13"/>
    </location>
</feature>
<accession>A0A1E3QNM0</accession>
<evidence type="ECO:0000256" key="1">
    <source>
        <dbReference type="SAM" id="MobiDB-lite"/>
    </source>
</evidence>
<evidence type="ECO:0000313" key="2">
    <source>
        <dbReference type="EMBL" id="ODQ79306.1"/>
    </source>
</evidence>
<dbReference type="AlphaFoldDB" id="A0A1E3QNM0"/>
<keyword evidence="3" id="KW-1185">Reference proteome</keyword>
<dbReference type="EMBL" id="KV454432">
    <property type="protein sequence ID" value="ODQ79306.1"/>
    <property type="molecule type" value="Genomic_DNA"/>
</dbReference>
<dbReference type="RefSeq" id="XP_018984634.1">
    <property type="nucleotide sequence ID" value="XM_019128971.1"/>
</dbReference>
<sequence>MPASTHTSTNGGISRTVLEKEPTMASHGNPDGTATFSSYSEVSLRGHNFHIRAINM</sequence>
<proteinExistence type="predicted"/>
<protein>
    <submittedName>
        <fullName evidence="2">Uncharacterized protein</fullName>
    </submittedName>
</protein>
<feature type="region of interest" description="Disordered" evidence="1">
    <location>
        <begin position="1"/>
        <end position="34"/>
    </location>
</feature>